<dbReference type="AlphaFoldDB" id="A0A345IIR7"/>
<evidence type="ECO:0000256" key="1">
    <source>
        <dbReference type="SAM" id="MobiDB-lite"/>
    </source>
</evidence>
<dbReference type="InterPro" id="IPR012505">
    <property type="entry name" value="YbbR"/>
</dbReference>
<dbReference type="FunFam" id="2.170.120.30:FF:000014">
    <property type="entry name" value="YbbR family protein"/>
    <property type="match status" value="1"/>
</dbReference>
<dbReference type="EMBL" id="CP031158">
    <property type="protein sequence ID" value="AXG99589.1"/>
    <property type="molecule type" value="Genomic_DNA"/>
</dbReference>
<accession>A0A345IIR7</accession>
<organism evidence="2 3">
    <name type="scientific">Deinococcus wulumuqiensis</name>
    <dbReference type="NCBI Taxonomy" id="980427"/>
    <lineage>
        <taxon>Bacteria</taxon>
        <taxon>Thermotogati</taxon>
        <taxon>Deinococcota</taxon>
        <taxon>Deinococci</taxon>
        <taxon>Deinococcales</taxon>
        <taxon>Deinococcaceae</taxon>
        <taxon>Deinococcus</taxon>
    </lineage>
</organism>
<dbReference type="Gene3D" id="2.170.120.30">
    <property type="match status" value="1"/>
</dbReference>
<dbReference type="InterPro" id="IPR053154">
    <property type="entry name" value="c-di-AMP_regulator"/>
</dbReference>
<feature type="region of interest" description="Disordered" evidence="1">
    <location>
        <begin position="328"/>
        <end position="363"/>
    </location>
</feature>
<dbReference type="PANTHER" id="PTHR37804">
    <property type="entry name" value="CDAA REGULATORY PROTEIN CDAR"/>
    <property type="match status" value="1"/>
</dbReference>
<evidence type="ECO:0000313" key="3">
    <source>
        <dbReference type="Proteomes" id="UP000253744"/>
    </source>
</evidence>
<proteinExistence type="predicted"/>
<dbReference type="Gene3D" id="2.170.120.40">
    <property type="entry name" value="YbbR-like domain"/>
    <property type="match status" value="1"/>
</dbReference>
<protein>
    <recommendedName>
        <fullName evidence="4">YbbR-like domain-containing protein</fullName>
    </recommendedName>
</protein>
<gene>
    <name evidence="2" type="ORF">DVJ83_11135</name>
</gene>
<evidence type="ECO:0008006" key="4">
    <source>
        <dbReference type="Google" id="ProtNLM"/>
    </source>
</evidence>
<dbReference type="Pfam" id="PF07949">
    <property type="entry name" value="YbbR"/>
    <property type="match status" value="2"/>
</dbReference>
<feature type="compositionally biased region" description="Low complexity" evidence="1">
    <location>
        <begin position="331"/>
        <end position="349"/>
    </location>
</feature>
<dbReference type="KEGG" id="dwu:DVJ83_11135"/>
<reference evidence="2 3" key="1">
    <citation type="submission" date="2018-07" db="EMBL/GenBank/DDBJ databases">
        <title>Complete Genome and Methylome Analysis of Deinococcus wulumuqiensis NEB 479.</title>
        <authorList>
            <person name="Fomenkov A."/>
            <person name="Luyten Y."/>
            <person name="Vincze T."/>
            <person name="Anton B.P."/>
            <person name="Clark T."/>
            <person name="Roberts R.J."/>
            <person name="Morgan R.D."/>
        </authorList>
    </citation>
    <scope>NUCLEOTIDE SEQUENCE [LARGE SCALE GENOMIC DNA]</scope>
    <source>
        <strain evidence="2 3">NEB 479</strain>
    </source>
</reference>
<dbReference type="STRING" id="1288484.GCA_000348665_01411"/>
<dbReference type="PANTHER" id="PTHR37804:SF1">
    <property type="entry name" value="CDAA REGULATORY PROTEIN CDAR"/>
    <property type="match status" value="1"/>
</dbReference>
<name>A0A345IIR7_9DEIO</name>
<dbReference type="RefSeq" id="WP_114672385.1">
    <property type="nucleotide sequence ID" value="NZ_CP031158.1"/>
</dbReference>
<evidence type="ECO:0000313" key="2">
    <source>
        <dbReference type="EMBL" id="AXG99589.1"/>
    </source>
</evidence>
<dbReference type="Proteomes" id="UP000253744">
    <property type="component" value="Chromosome"/>
</dbReference>
<sequence>MSRNEKAPVPGARFLTRWLSPAYGWRRLRHNLGPKLLSLGAAVALWLLSTGDQRAQVQQSYDVPITVRDTTGAASTNERRAVSDLNPETVRVTLTGRPERLNELRASNIEALLDVTGVPEGSFNRPVQIVAPSNTVLSKQTPERVQGFVDSELSRTLTVTLGVAAPAEDSLPRFEVKPGEVQATAPSRVLNQVTRVVTSPLSLAPGEKREAPLIALDSQGRVVEQVTLRPASVSVQRLDTGTLPVKALPVVLGSPPAGLRVVSQTLQPRTVRVVAAPELLGRLREVSGQVDYRVGSSTVPVTLRLPAGVQALEAVNVSLVVERVTAADPATGGTSQQKSSQQKSGQQKSGSDEAGTSVSGNGN</sequence>
<feature type="compositionally biased region" description="Polar residues" evidence="1">
    <location>
        <begin position="354"/>
        <end position="363"/>
    </location>
</feature>